<name>A0AAV6UD53_9ARAC</name>
<reference evidence="1 2" key="1">
    <citation type="journal article" date="2022" name="Nat. Ecol. Evol.">
        <title>A masculinizing supergene underlies an exaggerated male reproductive morph in a spider.</title>
        <authorList>
            <person name="Hendrickx F."/>
            <person name="De Corte Z."/>
            <person name="Sonet G."/>
            <person name="Van Belleghem S.M."/>
            <person name="Kostlbacher S."/>
            <person name="Vangestel C."/>
        </authorList>
    </citation>
    <scope>NUCLEOTIDE SEQUENCE [LARGE SCALE GENOMIC DNA]</scope>
    <source>
        <strain evidence="1">W744_W776</strain>
    </source>
</reference>
<evidence type="ECO:0000313" key="1">
    <source>
        <dbReference type="EMBL" id="KAG8182302.1"/>
    </source>
</evidence>
<gene>
    <name evidence="1" type="ORF">JTE90_013908</name>
</gene>
<dbReference type="EMBL" id="JAFNEN010000469">
    <property type="protein sequence ID" value="KAG8182302.1"/>
    <property type="molecule type" value="Genomic_DNA"/>
</dbReference>
<sequence>MQPKSSPQGRNTSLERWPAGIKQKILLLLVHRSFSSSSKTDKIRSWVISGDSSFRRRKMSPWYFSKWVEERERAGVGINGGLIYLNSFL</sequence>
<comment type="caution">
    <text evidence="1">The sequence shown here is derived from an EMBL/GenBank/DDBJ whole genome shotgun (WGS) entry which is preliminary data.</text>
</comment>
<evidence type="ECO:0000313" key="2">
    <source>
        <dbReference type="Proteomes" id="UP000827092"/>
    </source>
</evidence>
<accession>A0AAV6UD53</accession>
<protein>
    <submittedName>
        <fullName evidence="1">Uncharacterized protein</fullName>
    </submittedName>
</protein>
<keyword evidence="2" id="KW-1185">Reference proteome</keyword>
<organism evidence="1 2">
    <name type="scientific">Oedothorax gibbosus</name>
    <dbReference type="NCBI Taxonomy" id="931172"/>
    <lineage>
        <taxon>Eukaryota</taxon>
        <taxon>Metazoa</taxon>
        <taxon>Ecdysozoa</taxon>
        <taxon>Arthropoda</taxon>
        <taxon>Chelicerata</taxon>
        <taxon>Arachnida</taxon>
        <taxon>Araneae</taxon>
        <taxon>Araneomorphae</taxon>
        <taxon>Entelegynae</taxon>
        <taxon>Araneoidea</taxon>
        <taxon>Linyphiidae</taxon>
        <taxon>Erigoninae</taxon>
        <taxon>Oedothorax</taxon>
    </lineage>
</organism>
<dbReference type="Proteomes" id="UP000827092">
    <property type="component" value="Unassembled WGS sequence"/>
</dbReference>
<proteinExistence type="predicted"/>
<dbReference type="AlphaFoldDB" id="A0AAV6UD53"/>